<gene>
    <name evidence="1" type="ORF">MILVUS5_LOCUS34163</name>
</gene>
<organism evidence="1 2">
    <name type="scientific">Trifolium pratense</name>
    <name type="common">Red clover</name>
    <dbReference type="NCBI Taxonomy" id="57577"/>
    <lineage>
        <taxon>Eukaryota</taxon>
        <taxon>Viridiplantae</taxon>
        <taxon>Streptophyta</taxon>
        <taxon>Embryophyta</taxon>
        <taxon>Tracheophyta</taxon>
        <taxon>Spermatophyta</taxon>
        <taxon>Magnoliopsida</taxon>
        <taxon>eudicotyledons</taxon>
        <taxon>Gunneridae</taxon>
        <taxon>Pentapetalae</taxon>
        <taxon>rosids</taxon>
        <taxon>fabids</taxon>
        <taxon>Fabales</taxon>
        <taxon>Fabaceae</taxon>
        <taxon>Papilionoideae</taxon>
        <taxon>50 kb inversion clade</taxon>
        <taxon>NPAAA clade</taxon>
        <taxon>Hologalegina</taxon>
        <taxon>IRL clade</taxon>
        <taxon>Trifolieae</taxon>
        <taxon>Trifolium</taxon>
    </lineage>
</organism>
<sequence>MAIFSTTNKRITNLFDDSARAPLVDYSGDDDSLSLSHLVHSFLEENTNVDDDSVANEFDFDRVDSVDESESSTLKSLKAVFSNNADNYGNKLLEHVYDVDQSVRMSSKSDTTALDEPKWDWSKPKGMKPRPPPLPTWMIPKGPSMPILEEDRDLIIRECYKGVEDYIYQSPYDPTPLELIPKFFGGSPTVLLDITDDQYRSIVNKLSRLALEYYNKLMRTSFEFHDLVKCTYWSDNRRQAIFNDHYRRDPSRYCITFQAKEAAKGDTSSSSSSSPAITIFRATVLVDRDDKDKPPVVEECFIHSPV</sequence>
<reference evidence="1" key="1">
    <citation type="submission" date="2023-10" db="EMBL/GenBank/DDBJ databases">
        <authorList>
            <person name="Rodriguez Cubillos JULIANA M."/>
            <person name="De Vega J."/>
        </authorList>
    </citation>
    <scope>NUCLEOTIDE SEQUENCE</scope>
</reference>
<dbReference type="EMBL" id="CASHSV030000615">
    <property type="protein sequence ID" value="CAJ2670069.1"/>
    <property type="molecule type" value="Genomic_DNA"/>
</dbReference>
<evidence type="ECO:0000313" key="2">
    <source>
        <dbReference type="Proteomes" id="UP001177021"/>
    </source>
</evidence>
<evidence type="ECO:0000313" key="1">
    <source>
        <dbReference type="EMBL" id="CAJ2670069.1"/>
    </source>
</evidence>
<protein>
    <submittedName>
        <fullName evidence="1">Uncharacterized protein</fullName>
    </submittedName>
</protein>
<dbReference type="Proteomes" id="UP001177021">
    <property type="component" value="Unassembled WGS sequence"/>
</dbReference>
<name>A0ACB0LKP1_TRIPR</name>
<comment type="caution">
    <text evidence="1">The sequence shown here is derived from an EMBL/GenBank/DDBJ whole genome shotgun (WGS) entry which is preliminary data.</text>
</comment>
<proteinExistence type="predicted"/>
<accession>A0ACB0LKP1</accession>
<keyword evidence="2" id="KW-1185">Reference proteome</keyword>